<name>A0A9N9K9T8_9GLOM</name>
<gene>
    <name evidence="1" type="ORF">RFULGI_LOCUS19484</name>
</gene>
<dbReference type="InterPro" id="IPR011009">
    <property type="entry name" value="Kinase-like_dom_sf"/>
</dbReference>
<dbReference type="Gene3D" id="3.30.200.20">
    <property type="entry name" value="Phosphorylase Kinase, domain 1"/>
    <property type="match status" value="1"/>
</dbReference>
<evidence type="ECO:0000313" key="2">
    <source>
        <dbReference type="Proteomes" id="UP000789396"/>
    </source>
</evidence>
<dbReference type="AlphaFoldDB" id="A0A9N9K9T8"/>
<feature type="non-terminal residue" evidence="1">
    <location>
        <position position="1"/>
    </location>
</feature>
<accession>A0A9N9K9T8</accession>
<dbReference type="EMBL" id="CAJVPZ010096930">
    <property type="protein sequence ID" value="CAG8819123.1"/>
    <property type="molecule type" value="Genomic_DNA"/>
</dbReference>
<evidence type="ECO:0000313" key="1">
    <source>
        <dbReference type="EMBL" id="CAG8819123.1"/>
    </source>
</evidence>
<protein>
    <submittedName>
        <fullName evidence="1">17771_t:CDS:1</fullName>
    </submittedName>
</protein>
<organism evidence="1 2">
    <name type="scientific">Racocetra fulgida</name>
    <dbReference type="NCBI Taxonomy" id="60492"/>
    <lineage>
        <taxon>Eukaryota</taxon>
        <taxon>Fungi</taxon>
        <taxon>Fungi incertae sedis</taxon>
        <taxon>Mucoromycota</taxon>
        <taxon>Glomeromycotina</taxon>
        <taxon>Glomeromycetes</taxon>
        <taxon>Diversisporales</taxon>
        <taxon>Gigasporaceae</taxon>
        <taxon>Racocetra</taxon>
    </lineage>
</organism>
<dbReference type="OrthoDB" id="2407143at2759"/>
<feature type="non-terminal residue" evidence="1">
    <location>
        <position position="55"/>
    </location>
</feature>
<proteinExistence type="predicted"/>
<keyword evidence="2" id="KW-1185">Reference proteome</keyword>
<comment type="caution">
    <text evidence="1">The sequence shown here is derived from an EMBL/GenBank/DDBJ whole genome shotgun (WGS) entry which is preliminary data.</text>
</comment>
<reference evidence="1" key="1">
    <citation type="submission" date="2021-06" db="EMBL/GenBank/DDBJ databases">
        <authorList>
            <person name="Kallberg Y."/>
            <person name="Tangrot J."/>
            <person name="Rosling A."/>
        </authorList>
    </citation>
    <scope>NUCLEOTIDE SEQUENCE</scope>
    <source>
        <strain evidence="1">IN212</strain>
    </source>
</reference>
<dbReference type="Proteomes" id="UP000789396">
    <property type="component" value="Unassembled WGS sequence"/>
</dbReference>
<dbReference type="SUPFAM" id="SSF56112">
    <property type="entry name" value="Protein kinase-like (PK-like)"/>
    <property type="match status" value="1"/>
</dbReference>
<sequence length="55" mass="6435">EHGIKTFDFSQCEKKIIGIGGFAIVYSVTFEETKYALKSLNNNLHFDREMFNKFK</sequence>